<dbReference type="SUPFAM" id="SSF53850">
    <property type="entry name" value="Periplasmic binding protein-like II"/>
    <property type="match status" value="1"/>
</dbReference>
<evidence type="ECO:0000313" key="2">
    <source>
        <dbReference type="Proteomes" id="UP001252613"/>
    </source>
</evidence>
<dbReference type="Gene3D" id="3.40.190.10">
    <property type="entry name" value="Periplasmic binding protein-like II"/>
    <property type="match status" value="2"/>
</dbReference>
<dbReference type="Proteomes" id="UP001252613">
    <property type="component" value="Unassembled WGS sequence"/>
</dbReference>
<dbReference type="AlphaFoldDB" id="A0AAW8MBB6"/>
<reference evidence="1" key="1">
    <citation type="submission" date="2023-07" db="EMBL/GenBank/DDBJ databases">
        <title>Sorghum-associated microbial communities from plants grown in Nebraska, USA.</title>
        <authorList>
            <person name="Schachtman D."/>
        </authorList>
    </citation>
    <scope>NUCLEOTIDE SEQUENCE</scope>
    <source>
        <strain evidence="1">3432</strain>
    </source>
</reference>
<protein>
    <submittedName>
        <fullName evidence="1">Uncharacterized protein</fullName>
    </submittedName>
</protein>
<organism evidence="1 2">
    <name type="scientific">Pseudomonas brassicacearum</name>
    <dbReference type="NCBI Taxonomy" id="930166"/>
    <lineage>
        <taxon>Bacteria</taxon>
        <taxon>Pseudomonadati</taxon>
        <taxon>Pseudomonadota</taxon>
        <taxon>Gammaproteobacteria</taxon>
        <taxon>Pseudomonadales</taxon>
        <taxon>Pseudomonadaceae</taxon>
        <taxon>Pseudomonas</taxon>
    </lineage>
</organism>
<sequence>MAASGVDGFQLRPRAPELELSLELSSQPSSLLDDQFEMSACVGEPPGSRLIAVRLLETPGIPCASTKYLEAMPGLTEVADLVRHNRIVLRQFVQELARCLLFAALK</sequence>
<dbReference type="EMBL" id="JAVDVC010000005">
    <property type="protein sequence ID" value="MDR6958804.1"/>
    <property type="molecule type" value="Genomic_DNA"/>
</dbReference>
<comment type="caution">
    <text evidence="1">The sequence shown here is derived from an EMBL/GenBank/DDBJ whole genome shotgun (WGS) entry which is preliminary data.</text>
</comment>
<gene>
    <name evidence="1" type="ORF">J2W43_002791</name>
</gene>
<name>A0AAW8MBB6_9PSED</name>
<evidence type="ECO:0000313" key="1">
    <source>
        <dbReference type="EMBL" id="MDR6958804.1"/>
    </source>
</evidence>
<accession>A0AAW8MBB6</accession>
<proteinExistence type="predicted"/>